<reference evidence="2" key="1">
    <citation type="submission" date="2023-06" db="EMBL/GenBank/DDBJ databases">
        <authorList>
            <person name="Kurt Z."/>
        </authorList>
    </citation>
    <scope>NUCLEOTIDE SEQUENCE</scope>
</reference>
<evidence type="ECO:0000313" key="4">
    <source>
        <dbReference type="EMBL" id="CAL6092951.1"/>
    </source>
</evidence>
<dbReference type="EMBL" id="CATOUU010000490">
    <property type="protein sequence ID" value="CAI9931440.1"/>
    <property type="molecule type" value="Genomic_DNA"/>
</dbReference>
<dbReference type="AlphaFoldDB" id="A0AA86P4U0"/>
<proteinExistence type="predicted"/>
<sequence>MTQIAKLLTYTLAENFVILQEILVILHEIHILQLNNEAAKNDRWTQEEDVLLDCAYKQFGATNYLALSFIVYSKSPAQVYQRLRYLRERAQSKVLSK</sequence>
<organism evidence="2">
    <name type="scientific">Hexamita inflata</name>
    <dbReference type="NCBI Taxonomy" id="28002"/>
    <lineage>
        <taxon>Eukaryota</taxon>
        <taxon>Metamonada</taxon>
        <taxon>Diplomonadida</taxon>
        <taxon>Hexamitidae</taxon>
        <taxon>Hexamitinae</taxon>
        <taxon>Hexamita</taxon>
    </lineage>
</organism>
<comment type="caution">
    <text evidence="2">The sequence shown here is derived from an EMBL/GenBank/DDBJ whole genome shotgun (WGS) entry which is preliminary data.</text>
</comment>
<reference evidence="3 5" key="2">
    <citation type="submission" date="2024-07" db="EMBL/GenBank/DDBJ databases">
        <authorList>
            <person name="Akdeniz Z."/>
        </authorList>
    </citation>
    <scope>NUCLEOTIDE SEQUENCE [LARGE SCALE GENOMIC DNA]</scope>
</reference>
<dbReference type="EMBL" id="CAXDID020000450">
    <property type="protein sequence ID" value="CAL6092951.1"/>
    <property type="molecule type" value="Genomic_DNA"/>
</dbReference>
<dbReference type="SUPFAM" id="SSF46689">
    <property type="entry name" value="Homeodomain-like"/>
    <property type="match status" value="1"/>
</dbReference>
<dbReference type="EMBL" id="CAXDID020000450">
    <property type="protein sequence ID" value="CAL6092945.1"/>
    <property type="molecule type" value="Genomic_DNA"/>
</dbReference>
<evidence type="ECO:0000313" key="5">
    <source>
        <dbReference type="Proteomes" id="UP001642409"/>
    </source>
</evidence>
<dbReference type="EMBL" id="CATOUU010000490">
    <property type="protein sequence ID" value="CAI9931434.1"/>
    <property type="molecule type" value="Genomic_DNA"/>
</dbReference>
<dbReference type="InterPro" id="IPR001005">
    <property type="entry name" value="SANT/Myb"/>
</dbReference>
<evidence type="ECO:0000313" key="1">
    <source>
        <dbReference type="EMBL" id="CAI9931434.1"/>
    </source>
</evidence>
<name>A0AA86P4U0_9EUKA</name>
<evidence type="ECO:0000313" key="3">
    <source>
        <dbReference type="EMBL" id="CAL6092945.1"/>
    </source>
</evidence>
<gene>
    <name evidence="1" type="ORF">HINF_LOCUS19079</name>
    <name evidence="2" type="ORF">HINF_LOCUS19085</name>
    <name evidence="3" type="ORF">HINF_LOCUS66567</name>
    <name evidence="4" type="ORF">HINF_LOCUS66573</name>
</gene>
<dbReference type="InterPro" id="IPR009057">
    <property type="entry name" value="Homeodomain-like_sf"/>
</dbReference>
<protein>
    <submittedName>
        <fullName evidence="2">SANT/Myb domain</fullName>
    </submittedName>
    <submittedName>
        <fullName evidence="3">SANT/Myb_domain</fullName>
    </submittedName>
</protein>
<accession>A0AA86P4U0</accession>
<dbReference type="CDD" id="cd00167">
    <property type="entry name" value="SANT"/>
    <property type="match status" value="1"/>
</dbReference>
<keyword evidence="5" id="KW-1185">Reference proteome</keyword>
<dbReference type="Proteomes" id="UP001642409">
    <property type="component" value="Unassembled WGS sequence"/>
</dbReference>
<evidence type="ECO:0000313" key="2">
    <source>
        <dbReference type="EMBL" id="CAI9931440.1"/>
    </source>
</evidence>